<dbReference type="PRINTS" id="PR00080">
    <property type="entry name" value="SDRFAMILY"/>
</dbReference>
<dbReference type="PANTHER" id="PTHR43976">
    <property type="entry name" value="SHORT CHAIN DEHYDROGENASE"/>
    <property type="match status" value="1"/>
</dbReference>
<evidence type="ECO:0000256" key="2">
    <source>
        <dbReference type="ARBA" id="ARBA00023002"/>
    </source>
</evidence>
<dbReference type="SUPFAM" id="SSF51735">
    <property type="entry name" value="NAD(P)-binding Rossmann-fold domains"/>
    <property type="match status" value="1"/>
</dbReference>
<evidence type="ECO:0000313" key="4">
    <source>
        <dbReference type="EMBL" id="AWB92309.1"/>
    </source>
</evidence>
<dbReference type="Gene3D" id="3.40.50.720">
    <property type="entry name" value="NAD(P)-binding Rossmann-like Domain"/>
    <property type="match status" value="1"/>
</dbReference>
<comment type="similarity">
    <text evidence="1 3">Belongs to the short-chain dehydrogenases/reductases (SDR) family.</text>
</comment>
<evidence type="ECO:0000256" key="1">
    <source>
        <dbReference type="ARBA" id="ARBA00006484"/>
    </source>
</evidence>
<keyword evidence="2" id="KW-0560">Oxidoreductase</keyword>
<dbReference type="NCBIfam" id="NF006114">
    <property type="entry name" value="PRK08263.1"/>
    <property type="match status" value="1"/>
</dbReference>
<keyword evidence="5" id="KW-1185">Reference proteome</keyword>
<dbReference type="PANTHER" id="PTHR43976:SF16">
    <property type="entry name" value="SHORT-CHAIN DEHYDROGENASE_REDUCTASE FAMILY PROTEIN"/>
    <property type="match status" value="1"/>
</dbReference>
<dbReference type="CDD" id="cd05374">
    <property type="entry name" value="17beta-HSD-like_SDR_c"/>
    <property type="match status" value="1"/>
</dbReference>
<dbReference type="Proteomes" id="UP000244384">
    <property type="component" value="Chromosome"/>
</dbReference>
<dbReference type="NCBIfam" id="NF004824">
    <property type="entry name" value="PRK06180.1"/>
    <property type="match status" value="1"/>
</dbReference>
<dbReference type="OrthoDB" id="9792003at2"/>
<organism evidence="4 5">
    <name type="scientific">Aeromicrobium chenweiae</name>
    <dbReference type="NCBI Taxonomy" id="2079793"/>
    <lineage>
        <taxon>Bacteria</taxon>
        <taxon>Bacillati</taxon>
        <taxon>Actinomycetota</taxon>
        <taxon>Actinomycetes</taxon>
        <taxon>Propionibacteriales</taxon>
        <taxon>Nocardioidaceae</taxon>
        <taxon>Aeromicrobium</taxon>
    </lineage>
</organism>
<dbReference type="GO" id="GO:0016491">
    <property type="term" value="F:oxidoreductase activity"/>
    <property type="evidence" value="ECO:0007669"/>
    <property type="project" value="UniProtKB-KW"/>
</dbReference>
<evidence type="ECO:0000313" key="5">
    <source>
        <dbReference type="Proteomes" id="UP000244384"/>
    </source>
</evidence>
<dbReference type="Pfam" id="PF00106">
    <property type="entry name" value="adh_short"/>
    <property type="match status" value="1"/>
</dbReference>
<dbReference type="InterPro" id="IPR036291">
    <property type="entry name" value="NAD(P)-bd_dom_sf"/>
</dbReference>
<dbReference type="InterPro" id="IPR051911">
    <property type="entry name" value="SDR_oxidoreductase"/>
</dbReference>
<dbReference type="InterPro" id="IPR002347">
    <property type="entry name" value="SDR_fam"/>
</dbReference>
<evidence type="ECO:0000256" key="3">
    <source>
        <dbReference type="RuleBase" id="RU000363"/>
    </source>
</evidence>
<dbReference type="KEGG" id="aez:C3E78_08910"/>
<dbReference type="AlphaFoldDB" id="A0A2S0WLU0"/>
<dbReference type="PRINTS" id="PR00081">
    <property type="entry name" value="GDHRDH"/>
</dbReference>
<accession>A0A5F2EPK8</accession>
<dbReference type="EMBL" id="CP026952">
    <property type="protein sequence ID" value="AWB92309.1"/>
    <property type="molecule type" value="Genomic_DNA"/>
</dbReference>
<gene>
    <name evidence="4" type="ORF">C3E78_08910</name>
</gene>
<sequence length="282" mass="30146">MTDNTIKNWFITGASRGFGRAFVQAALDRGDRVAATARDTESLRDLATQFPDTFVPLALDVTDAAGVRRVVAEAEDRLGGLDVVVNNAGYGHFGAVEELEEAELRDQLDVNLFGPLRVTQAVLPGMREQGHGHIIQISTIGGIGAFANLGGYHASKWGLEAISESLATEVARFGIHVTLVEPGGFDTDWAGSSARHSQPLEAYDPMRQEAAARRGGQAPGDPRAAAEALLEIVDAPEPPLRVLFGAQAPGIVRGIYERRLAEWSAWKELSVKAQGAPAEAQQ</sequence>
<protein>
    <submittedName>
        <fullName evidence="4">Short-chain dehydrogenase/reductase</fullName>
    </submittedName>
</protein>
<dbReference type="RefSeq" id="WP_108577954.1">
    <property type="nucleotide sequence ID" value="NZ_CP026952.1"/>
</dbReference>
<accession>A0A2S0WLU0</accession>
<reference evidence="5" key="1">
    <citation type="submission" date="2018-01" db="EMBL/GenBank/DDBJ databases">
        <authorList>
            <person name="Li J."/>
        </authorList>
    </citation>
    <scope>NUCLEOTIDE SEQUENCE [LARGE SCALE GENOMIC DNA]</scope>
    <source>
        <strain evidence="5">592</strain>
    </source>
</reference>
<proteinExistence type="inferred from homology"/>
<name>A0A2S0WLU0_9ACTN</name>